<accession>C8S237</accession>
<dbReference type="AlphaFoldDB" id="C8S237"/>
<dbReference type="OrthoDB" id="7210452at2"/>
<dbReference type="EMBL" id="ACYY01000013">
    <property type="protein sequence ID" value="EEW24909.1"/>
    <property type="molecule type" value="Genomic_DNA"/>
</dbReference>
<evidence type="ECO:0000313" key="2">
    <source>
        <dbReference type="Proteomes" id="UP000010121"/>
    </source>
</evidence>
<proteinExistence type="predicted"/>
<organism evidence="1 2">
    <name type="scientific">Rhodobacter ferrooxidans</name>
    <dbReference type="NCBI Taxonomy" id="371731"/>
    <lineage>
        <taxon>Bacteria</taxon>
        <taxon>Pseudomonadati</taxon>
        <taxon>Pseudomonadota</taxon>
        <taxon>Alphaproteobacteria</taxon>
        <taxon>Rhodobacterales</taxon>
        <taxon>Rhodobacter group</taxon>
        <taxon>Rhodobacter</taxon>
    </lineage>
</organism>
<dbReference type="Proteomes" id="UP000010121">
    <property type="component" value="Unassembled WGS sequence"/>
</dbReference>
<evidence type="ECO:0000313" key="1">
    <source>
        <dbReference type="EMBL" id="EEW24909.1"/>
    </source>
</evidence>
<keyword evidence="2" id="KW-1185">Reference proteome</keyword>
<protein>
    <submittedName>
        <fullName evidence="1">Uncharacterized protein</fullName>
    </submittedName>
</protein>
<sequence length="103" mass="11816">MNDADRVYRLVSAVDQARRAYRSLAQRPELPSDQELARSGDYKSLLQAGTQIRLWGSRDMFAQMQARLYADDPDLSARAARDLPHLWAGIIDWPIPARPERLH</sequence>
<name>C8S237_9RHOB</name>
<gene>
    <name evidence="1" type="ORF">Rsw2DRAFT_2106</name>
</gene>
<reference evidence="1 2" key="1">
    <citation type="submission" date="2009-08" db="EMBL/GenBank/DDBJ databases">
        <title>The draft genome of Rhodobacter sp. SW2.</title>
        <authorList>
            <consortium name="US DOE Joint Genome Institute (JGI-PGF)"/>
            <person name="Lucas S."/>
            <person name="Copeland A."/>
            <person name="Lapidus A."/>
            <person name="Glavina del Rio T."/>
            <person name="Tice H."/>
            <person name="Bruce D."/>
            <person name="Goodwin L."/>
            <person name="Pitluck S."/>
            <person name="Larimer F."/>
            <person name="Land M.L."/>
            <person name="Hauser L."/>
            <person name="Emerson D."/>
        </authorList>
    </citation>
    <scope>NUCLEOTIDE SEQUENCE [LARGE SCALE GENOMIC DNA]</scope>
    <source>
        <strain evidence="1 2">SW2</strain>
    </source>
</reference>
<comment type="caution">
    <text evidence="1">The sequence shown here is derived from an EMBL/GenBank/DDBJ whole genome shotgun (WGS) entry which is preliminary data.</text>
</comment>
<dbReference type="RefSeq" id="WP_008030775.1">
    <property type="nucleotide sequence ID" value="NZ_ACYY01000013.1"/>
</dbReference>